<dbReference type="Gene3D" id="3.10.490.10">
    <property type="entry name" value="Gamma-glutamyl cyclotransferase-like"/>
    <property type="match status" value="1"/>
</dbReference>
<dbReference type="InterPro" id="IPR009288">
    <property type="entry name" value="AIG2-like_dom"/>
</dbReference>
<dbReference type="RefSeq" id="WP_107303014.1">
    <property type="nucleotide sequence ID" value="NZ_AP024852.1"/>
</dbReference>
<dbReference type="Pfam" id="PF06094">
    <property type="entry name" value="GGACT"/>
    <property type="match status" value="1"/>
</dbReference>
<proteinExistence type="inferred from homology"/>
<dbReference type="InterPro" id="IPR013024">
    <property type="entry name" value="GGCT-like"/>
</dbReference>
<dbReference type="EMBL" id="PYLZ01000013">
    <property type="protein sequence ID" value="PSW22464.1"/>
    <property type="molecule type" value="Genomic_DNA"/>
</dbReference>
<feature type="active site" description="Proton acceptor" evidence="2">
    <location>
        <position position="76"/>
    </location>
</feature>
<dbReference type="Proteomes" id="UP000240481">
    <property type="component" value="Unassembled WGS sequence"/>
</dbReference>
<evidence type="ECO:0000256" key="2">
    <source>
        <dbReference type="PIRSR" id="PIRSR639126-1"/>
    </source>
</evidence>
<dbReference type="InterPro" id="IPR039126">
    <property type="entry name" value="GGACT"/>
</dbReference>
<protein>
    <recommendedName>
        <fullName evidence="3">Gamma-glutamylcyclotransferase family protein</fullName>
    </recommendedName>
</protein>
<dbReference type="GO" id="GO:0016740">
    <property type="term" value="F:transferase activity"/>
    <property type="evidence" value="ECO:0007669"/>
    <property type="project" value="UniProtKB-KW"/>
</dbReference>
<dbReference type="GO" id="GO:0061929">
    <property type="term" value="F:gamma-glutamylaminecyclotransferase activity"/>
    <property type="evidence" value="ECO:0007669"/>
    <property type="project" value="InterPro"/>
</dbReference>
<feature type="domain" description="Gamma-glutamylcyclotransferase AIG2-like" evidence="4">
    <location>
        <begin position="5"/>
        <end position="115"/>
    </location>
</feature>
<dbReference type="PANTHER" id="PTHR12510">
    <property type="entry name" value="TROPONIN C-AKIN-1 PROTEIN"/>
    <property type="match status" value="1"/>
</dbReference>
<dbReference type="GO" id="GO:0005829">
    <property type="term" value="C:cytosol"/>
    <property type="evidence" value="ECO:0007669"/>
    <property type="project" value="TreeGrafter"/>
</dbReference>
<evidence type="ECO:0000313" key="5">
    <source>
        <dbReference type="EMBL" id="PSW22464.1"/>
    </source>
</evidence>
<accession>A0A2T3P1R8</accession>
<evidence type="ECO:0000256" key="3">
    <source>
        <dbReference type="RuleBase" id="RU367036"/>
    </source>
</evidence>
<sequence length="117" mass="13100">MMSLVFVYGTLRQGESNHHLLVDARFLGGAELTRGYALYDLGAYPGAVVDESSAIALYGEVYQVDTATFEALDRLEEYPTGYTRQLVVTPYGHAWVYLYLHSLDGMPLIISGNWCQR</sequence>
<dbReference type="CDD" id="cd06661">
    <property type="entry name" value="GGCT_like"/>
    <property type="match status" value="1"/>
</dbReference>
<evidence type="ECO:0000256" key="1">
    <source>
        <dbReference type="ARBA" id="ARBA00008861"/>
    </source>
</evidence>
<dbReference type="OrthoDB" id="482277at2"/>
<keyword evidence="6" id="KW-1185">Reference proteome</keyword>
<evidence type="ECO:0000259" key="4">
    <source>
        <dbReference type="Pfam" id="PF06094"/>
    </source>
</evidence>
<keyword evidence="5" id="KW-0808">Transferase</keyword>
<dbReference type="SUPFAM" id="SSF110857">
    <property type="entry name" value="Gamma-glutamyl cyclotransferase-like"/>
    <property type="match status" value="1"/>
</dbReference>
<dbReference type="InterPro" id="IPR036568">
    <property type="entry name" value="GGCT-like_sf"/>
</dbReference>
<name>A0A2T3P1R8_9GAMM</name>
<comment type="similarity">
    <text evidence="1 3">Belongs to the gamma-glutamylcyclotransferase family.</text>
</comment>
<gene>
    <name evidence="5" type="ORF">C9I94_19905</name>
</gene>
<reference evidence="5 6" key="1">
    <citation type="submission" date="2018-01" db="EMBL/GenBank/DDBJ databases">
        <title>Whole genome sequencing of Histamine producing bacteria.</title>
        <authorList>
            <person name="Butler K."/>
        </authorList>
    </citation>
    <scope>NUCLEOTIDE SEQUENCE [LARGE SCALE GENOMIC DNA]</scope>
    <source>
        <strain evidence="5 6">DSM 24669</strain>
    </source>
</reference>
<dbReference type="AlphaFoldDB" id="A0A2T3P1R8"/>
<evidence type="ECO:0000313" key="6">
    <source>
        <dbReference type="Proteomes" id="UP000240481"/>
    </source>
</evidence>
<dbReference type="PANTHER" id="PTHR12510:SF4">
    <property type="entry name" value="GAMMA-GLUTAMYLAMINECYCLOTRANSFERASE"/>
    <property type="match status" value="1"/>
</dbReference>
<organism evidence="5 6">
    <name type="scientific">Photobacterium swingsii</name>
    <dbReference type="NCBI Taxonomy" id="680026"/>
    <lineage>
        <taxon>Bacteria</taxon>
        <taxon>Pseudomonadati</taxon>
        <taxon>Pseudomonadota</taxon>
        <taxon>Gammaproteobacteria</taxon>
        <taxon>Vibrionales</taxon>
        <taxon>Vibrionaceae</taxon>
        <taxon>Photobacterium</taxon>
    </lineage>
</organism>
<comment type="caution">
    <text evidence="5">The sequence shown here is derived from an EMBL/GenBank/DDBJ whole genome shotgun (WGS) entry which is preliminary data.</text>
</comment>